<evidence type="ECO:0000313" key="1">
    <source>
        <dbReference type="EMBL" id="KKM71215.1"/>
    </source>
</evidence>
<gene>
    <name evidence="1" type="ORF">LCGC14_1432850</name>
</gene>
<comment type="caution">
    <text evidence="1">The sequence shown here is derived from an EMBL/GenBank/DDBJ whole genome shotgun (WGS) entry which is preliminary data.</text>
</comment>
<organism evidence="1">
    <name type="scientific">marine sediment metagenome</name>
    <dbReference type="NCBI Taxonomy" id="412755"/>
    <lineage>
        <taxon>unclassified sequences</taxon>
        <taxon>metagenomes</taxon>
        <taxon>ecological metagenomes</taxon>
    </lineage>
</organism>
<reference evidence="1" key="1">
    <citation type="journal article" date="2015" name="Nature">
        <title>Complex archaea that bridge the gap between prokaryotes and eukaryotes.</title>
        <authorList>
            <person name="Spang A."/>
            <person name="Saw J.H."/>
            <person name="Jorgensen S.L."/>
            <person name="Zaremba-Niedzwiedzka K."/>
            <person name="Martijn J."/>
            <person name="Lind A.E."/>
            <person name="van Eijk R."/>
            <person name="Schleper C."/>
            <person name="Guy L."/>
            <person name="Ettema T.J."/>
        </authorList>
    </citation>
    <scope>NUCLEOTIDE SEQUENCE</scope>
</reference>
<dbReference type="AlphaFoldDB" id="A0A0F9M3I4"/>
<proteinExistence type="predicted"/>
<sequence length="675" mass="72843">MIRNQQKVSSTNIVPGIRLNLNPFEQRSGSARVLRNWTPTFNRLTRKAFAPKFHATADTASGSVWAVKEFNYHRANAPETQLLIFRSDGKVYKATGGSELEIFPGLTGFTALSSRPQPVQIGNFLVWGDTENAFIYDGRSIRAWGLAREPTVLPVVAADTGNITAAGGLSATVTWVVLDEQGNRVHESSRSPVSAFQILSGQGLKVTKTTMGTPPAATTHWSVYMSENNLSAIRLRAATTPIVTDFVVIADLPAATSPIEPIRNDPPPASNIMSTWKNRIAMVDRNDRRRVWFTAFGEVNGLLNGAGAESVSGADSSSVSDIVNEFLFPRQVNCLVEHEDLLFIFTQVQGHVIMGTGGILDAAGNRDLFSGQQFSEGAAGARAAVSTPFGLAWFTPGRQVWLWPGAETKIDIGQDIQTILENIPSASMDSVELHWWDGNGKKWLMMAVDAPAGEDPEGSTAQRLFIYDFSLRSDQQRPGEWFEWTDVTTTSIGTYIEGGQRFLLTGDSSGDVYQQDVIADPAHLSRSAILGRTYLGSAIQNNPAATMTTGLIMPSGDLWSTGLYIGLVRGSHDGPSTSIGSNPTVNSAIDPIDPDTTPSIALTLGSADTSGEFRAWLLNEAGGTEGGALARQFQFKLSYAAGSSNNAEADGRTTVALEALYKLSFSWQPQQELAK</sequence>
<dbReference type="EMBL" id="LAZR01009678">
    <property type="protein sequence ID" value="KKM71215.1"/>
    <property type="molecule type" value="Genomic_DNA"/>
</dbReference>
<protein>
    <submittedName>
        <fullName evidence="1">Uncharacterized protein</fullName>
    </submittedName>
</protein>
<name>A0A0F9M3I4_9ZZZZ</name>
<accession>A0A0F9M3I4</accession>